<evidence type="ECO:0000313" key="3">
    <source>
        <dbReference type="WBParaSite" id="PSU_v2.g11876.t1"/>
    </source>
</evidence>
<feature type="compositionally biased region" description="Basic residues" evidence="1">
    <location>
        <begin position="127"/>
        <end position="136"/>
    </location>
</feature>
<dbReference type="AlphaFoldDB" id="A0A914Y242"/>
<keyword evidence="2" id="KW-1185">Reference proteome</keyword>
<accession>A0A914Y242</accession>
<name>A0A914Y242_9BILA</name>
<dbReference type="Proteomes" id="UP000887577">
    <property type="component" value="Unplaced"/>
</dbReference>
<reference evidence="3" key="1">
    <citation type="submission" date="2022-11" db="UniProtKB">
        <authorList>
            <consortium name="WormBaseParasite"/>
        </authorList>
    </citation>
    <scope>IDENTIFICATION</scope>
</reference>
<protein>
    <submittedName>
        <fullName evidence="3">Uncharacterized protein</fullName>
    </submittedName>
</protein>
<feature type="region of interest" description="Disordered" evidence="1">
    <location>
        <begin position="127"/>
        <end position="150"/>
    </location>
</feature>
<proteinExistence type="predicted"/>
<organism evidence="2 3">
    <name type="scientific">Panagrolaimus superbus</name>
    <dbReference type="NCBI Taxonomy" id="310955"/>
    <lineage>
        <taxon>Eukaryota</taxon>
        <taxon>Metazoa</taxon>
        <taxon>Ecdysozoa</taxon>
        <taxon>Nematoda</taxon>
        <taxon>Chromadorea</taxon>
        <taxon>Rhabditida</taxon>
        <taxon>Tylenchina</taxon>
        <taxon>Panagrolaimomorpha</taxon>
        <taxon>Panagrolaimoidea</taxon>
        <taxon>Panagrolaimidae</taxon>
        <taxon>Panagrolaimus</taxon>
    </lineage>
</organism>
<feature type="compositionally biased region" description="Basic and acidic residues" evidence="1">
    <location>
        <begin position="137"/>
        <end position="150"/>
    </location>
</feature>
<evidence type="ECO:0000256" key="1">
    <source>
        <dbReference type="SAM" id="MobiDB-lite"/>
    </source>
</evidence>
<evidence type="ECO:0000313" key="2">
    <source>
        <dbReference type="Proteomes" id="UP000887577"/>
    </source>
</evidence>
<feature type="region of interest" description="Disordered" evidence="1">
    <location>
        <begin position="71"/>
        <end position="106"/>
    </location>
</feature>
<sequence length="150" mass="17646">MASNGHYEILGCAIPENYGMRLSLEFNNVCFNGQSHQVAYPKPNSFQFFILINENESNGMKLNVKNIRRLNSTMPGGRRNNAPPMHRPEHHHRRQQQNPLIDSLSNSNSTEDVLHNFLLTYPRMPRPQHHHRRFRKHSMDISDQKENSFW</sequence>
<dbReference type="WBParaSite" id="PSU_v2.g11876.t1">
    <property type="protein sequence ID" value="PSU_v2.g11876.t1"/>
    <property type="gene ID" value="PSU_v2.g11876"/>
</dbReference>